<evidence type="ECO:0000259" key="2">
    <source>
        <dbReference type="PROSITE" id="PS00034"/>
    </source>
</evidence>
<sequence length="192" mass="21248">MIGEVALGILLTIAAIQDLKTREIDPRIFIASAAPAAMLIYLNWGSPLYLFSLAIGAALALSMRLLGAGYADSIALALISAAPPVLFLPTPFVVVIAGSLLLPLTMLWLYLKNRKRPCQMSALEKITHVCVSRQEFLKNPLKYIVGEVKDMEKYNPTAIKTEKEWIKARYGLPYLAYLAVGYWAYITIRTLS</sequence>
<keyword evidence="1" id="KW-0472">Membrane</keyword>
<feature type="domain" description="Paired DNA-binding" evidence="2">
    <location>
        <begin position="116"/>
        <end position="132"/>
    </location>
</feature>
<protein>
    <submittedName>
        <fullName evidence="3">Peptidase A24A, prepilin type IV</fullName>
    </submittedName>
</protein>
<feature type="transmembrane region" description="Helical" evidence="1">
    <location>
        <begin position="170"/>
        <end position="188"/>
    </location>
</feature>
<accession>A1RV14</accession>
<feature type="transmembrane region" description="Helical" evidence="1">
    <location>
        <begin position="37"/>
        <end position="61"/>
    </location>
</feature>
<dbReference type="RefSeq" id="WP_011763371.1">
    <property type="nucleotide sequence ID" value="NC_008701.1"/>
</dbReference>
<keyword evidence="1" id="KW-0812">Transmembrane</keyword>
<evidence type="ECO:0000256" key="1">
    <source>
        <dbReference type="SAM" id="Phobius"/>
    </source>
</evidence>
<organism evidence="3 4">
    <name type="scientific">Pyrobaculum islandicum (strain DSM 4184 / JCM 9189 / GEO3)</name>
    <dbReference type="NCBI Taxonomy" id="384616"/>
    <lineage>
        <taxon>Archaea</taxon>
        <taxon>Thermoproteota</taxon>
        <taxon>Thermoprotei</taxon>
        <taxon>Thermoproteales</taxon>
        <taxon>Thermoproteaceae</taxon>
        <taxon>Pyrobaculum</taxon>
    </lineage>
</organism>
<reference evidence="3" key="1">
    <citation type="submission" date="2006-12" db="EMBL/GenBank/DDBJ databases">
        <title>Complete sequence of Pyrobaculum islandicum DSM 4184.</title>
        <authorList>
            <person name="Copeland A."/>
            <person name="Lucas S."/>
            <person name="Lapidus A."/>
            <person name="Barry K."/>
            <person name="Detter J.C."/>
            <person name="Glavina del Rio T."/>
            <person name="Dalin E."/>
            <person name="Tice H."/>
            <person name="Pitluck S."/>
            <person name="Meincke L."/>
            <person name="Brettin T."/>
            <person name="Bruce D."/>
            <person name="Han C."/>
            <person name="Tapia R."/>
            <person name="Gilna P."/>
            <person name="Schmutz J."/>
            <person name="Larimer F."/>
            <person name="Land M."/>
            <person name="Hauser L."/>
            <person name="Kyrpides N."/>
            <person name="Mikhailova N."/>
            <person name="Cozen A.E."/>
            <person name="Fitz-Gibbon S.T."/>
            <person name="House C.H."/>
            <person name="Saltikov C."/>
            <person name="Lowe T."/>
            <person name="Richardson P."/>
        </authorList>
    </citation>
    <scope>NUCLEOTIDE SEQUENCE [LARGE SCALE GENOMIC DNA]</scope>
    <source>
        <strain evidence="3">DSM 4184</strain>
    </source>
</reference>
<dbReference type="GO" id="GO:0003677">
    <property type="term" value="F:DNA binding"/>
    <property type="evidence" value="ECO:0007669"/>
    <property type="project" value="InterPro"/>
</dbReference>
<feature type="transmembrane region" description="Helical" evidence="1">
    <location>
        <begin position="92"/>
        <end position="111"/>
    </location>
</feature>
<dbReference type="HOGENOM" id="CLU_1346453_0_0_2"/>
<feature type="transmembrane region" description="Helical" evidence="1">
    <location>
        <begin position="68"/>
        <end position="86"/>
    </location>
</feature>
<name>A1RV14_PYRIL</name>
<dbReference type="KEGG" id="pis:Pisl_1644"/>
<dbReference type="PROSITE" id="PS00034">
    <property type="entry name" value="PAIRED_1"/>
    <property type="match status" value="1"/>
</dbReference>
<dbReference type="GeneID" id="4617840"/>
<dbReference type="InterPro" id="IPR043182">
    <property type="entry name" value="PAIRED_DNA-bd_dom"/>
</dbReference>
<dbReference type="AlphaFoldDB" id="A1RV14"/>
<dbReference type="OrthoDB" id="29039at2157"/>
<dbReference type="Gene3D" id="1.20.120.1220">
    <property type="match status" value="1"/>
</dbReference>
<dbReference type="STRING" id="384616.Pisl_1644"/>
<dbReference type="Proteomes" id="UP000002595">
    <property type="component" value="Chromosome"/>
</dbReference>
<keyword evidence="1" id="KW-1133">Transmembrane helix</keyword>
<proteinExistence type="predicted"/>
<dbReference type="eggNOG" id="arCOG02298">
    <property type="taxonomic scope" value="Archaea"/>
</dbReference>
<dbReference type="EMBL" id="CP000504">
    <property type="protein sequence ID" value="ABL88796.1"/>
    <property type="molecule type" value="Genomic_DNA"/>
</dbReference>
<gene>
    <name evidence="3" type="ordered locus">Pisl_1644</name>
</gene>
<evidence type="ECO:0000313" key="4">
    <source>
        <dbReference type="Proteomes" id="UP000002595"/>
    </source>
</evidence>
<evidence type="ECO:0000313" key="3">
    <source>
        <dbReference type="EMBL" id="ABL88796.1"/>
    </source>
</evidence>
<keyword evidence="4" id="KW-1185">Reference proteome</keyword>